<accession>A0A1P8UD27</accession>
<comment type="pathway">
    <text evidence="3">Porphyrin-containing compound metabolism; protoheme biosynthesis.</text>
</comment>
<dbReference type="InterPro" id="IPR019734">
    <property type="entry name" value="TPR_rpt"/>
</dbReference>
<evidence type="ECO:0000256" key="10">
    <source>
        <dbReference type="PROSITE-ProRule" id="PRU00339"/>
    </source>
</evidence>
<evidence type="ECO:0000313" key="13">
    <source>
        <dbReference type="EMBL" id="APZ41693.1"/>
    </source>
</evidence>
<keyword evidence="8 11" id="KW-0472">Membrane</keyword>
<keyword evidence="7 11" id="KW-1133">Transmembrane helix</keyword>
<keyword evidence="6 11" id="KW-0812">Transmembrane</keyword>
<feature type="repeat" description="TPR" evidence="10">
    <location>
        <begin position="361"/>
        <end position="394"/>
    </location>
</feature>
<dbReference type="RefSeq" id="WP_076835018.1">
    <property type="nucleotide sequence ID" value="NZ_CP019434.1"/>
</dbReference>
<keyword evidence="4" id="KW-1003">Cell membrane</keyword>
<dbReference type="Pfam" id="PF13181">
    <property type="entry name" value="TPR_8"/>
    <property type="match status" value="1"/>
</dbReference>
<dbReference type="PROSITE" id="PS50005">
    <property type="entry name" value="TPR"/>
    <property type="match status" value="1"/>
</dbReference>
<evidence type="ECO:0000256" key="3">
    <source>
        <dbReference type="ARBA" id="ARBA00004744"/>
    </source>
</evidence>
<dbReference type="Gene3D" id="1.25.40.10">
    <property type="entry name" value="Tetratricopeptide repeat domain"/>
    <property type="match status" value="2"/>
</dbReference>
<evidence type="ECO:0000256" key="9">
    <source>
        <dbReference type="ARBA" id="ARBA00023244"/>
    </source>
</evidence>
<keyword evidence="9" id="KW-0627">Porphyrin biosynthesis</keyword>
<feature type="transmembrane region" description="Helical" evidence="11">
    <location>
        <begin position="41"/>
        <end position="59"/>
    </location>
</feature>
<comment type="function">
    <text evidence="1">Involved in a late step of protoheme IX synthesis.</text>
</comment>
<organism evidence="13 14">
    <name type="scientific">Acidihalobacter ferrooxydans</name>
    <dbReference type="NCBI Taxonomy" id="1765967"/>
    <lineage>
        <taxon>Bacteria</taxon>
        <taxon>Pseudomonadati</taxon>
        <taxon>Pseudomonadota</taxon>
        <taxon>Gammaproteobacteria</taxon>
        <taxon>Chromatiales</taxon>
        <taxon>Ectothiorhodospiraceae</taxon>
        <taxon>Acidihalobacter</taxon>
    </lineage>
</organism>
<evidence type="ECO:0000259" key="12">
    <source>
        <dbReference type="Pfam" id="PF07219"/>
    </source>
</evidence>
<evidence type="ECO:0000256" key="6">
    <source>
        <dbReference type="ARBA" id="ARBA00022692"/>
    </source>
</evidence>
<evidence type="ECO:0000256" key="7">
    <source>
        <dbReference type="ARBA" id="ARBA00022989"/>
    </source>
</evidence>
<dbReference type="InterPro" id="IPR010817">
    <property type="entry name" value="HemY_N"/>
</dbReference>
<dbReference type="AlphaFoldDB" id="A0A1P8UD27"/>
<dbReference type="KEGG" id="afy:BW247_00065"/>
<dbReference type="Pfam" id="PF07219">
    <property type="entry name" value="HemY_N"/>
    <property type="match status" value="1"/>
</dbReference>
<proteinExistence type="predicted"/>
<evidence type="ECO:0000256" key="4">
    <source>
        <dbReference type="ARBA" id="ARBA00022475"/>
    </source>
</evidence>
<name>A0A1P8UD27_9GAMM</name>
<evidence type="ECO:0000256" key="5">
    <source>
        <dbReference type="ARBA" id="ARBA00022519"/>
    </source>
</evidence>
<dbReference type="InterPro" id="IPR005254">
    <property type="entry name" value="Heme_biosyn_assoc_TPR_pro"/>
</dbReference>
<reference evidence="13 14" key="1">
    <citation type="submission" date="2017-01" db="EMBL/GenBank/DDBJ databases">
        <title>Draft sequence of Acidihalobacter ferrooxidans strain DSM 14175 (strain V8).</title>
        <authorList>
            <person name="Khaleque H.N."/>
            <person name="Ramsay J.P."/>
            <person name="Murphy R.J.T."/>
            <person name="Kaksonen A.H."/>
            <person name="Boxall N.J."/>
            <person name="Watkin E.L.J."/>
        </authorList>
    </citation>
    <scope>NUCLEOTIDE SEQUENCE [LARGE SCALE GENOMIC DNA]</scope>
    <source>
        <strain evidence="13 14">V8</strain>
    </source>
</reference>
<dbReference type="InterPro" id="IPR011990">
    <property type="entry name" value="TPR-like_helical_dom_sf"/>
</dbReference>
<protein>
    <recommendedName>
        <fullName evidence="12">HemY N-terminal domain-containing protein</fullName>
    </recommendedName>
</protein>
<dbReference type="OrthoDB" id="7053339at2"/>
<sequence length="428" mass="48451">MKLLLIALLAMILTGAAVQWALHEPGYVLLAWGHWSVELSLVLFVVLLGAAFIVLYALLRIVIRTWIAPADIARRLHRSRAERARRQLIKGLLEFAEGRWNQAERLLLRSAPHSDTPLLNYLAAAHAAHRMQDYDRRDLYLRKAIESDPKAEIAVELSQAQLQLDRGQTEQALATLRHLREIAPDHAYVVRLLGKLYLELKDWGELERLLPRLRRSTRISPERVNELENRIVRGLFEHARERHDLSALKQAWEALPRKSRKRPELLGLYARELAALGEPMQAERLLARTLNGQWDETLAACYGDIRSSDPAQQLKTAEAWLSARPHNGTLLLSLARLSAAAQLWGKARSYYEASLAEAPGVSAYFELGELLMRLEETEAATHAYREGLRLSLEGHTDRLEGPILSRSTAAVARIPNMRLNDAEDAYTA</sequence>
<evidence type="ECO:0000256" key="1">
    <source>
        <dbReference type="ARBA" id="ARBA00002962"/>
    </source>
</evidence>
<evidence type="ECO:0000256" key="2">
    <source>
        <dbReference type="ARBA" id="ARBA00004429"/>
    </source>
</evidence>
<dbReference type="EMBL" id="CP019434">
    <property type="protein sequence ID" value="APZ41693.1"/>
    <property type="molecule type" value="Genomic_DNA"/>
</dbReference>
<dbReference type="GO" id="GO:0042168">
    <property type="term" value="P:heme metabolic process"/>
    <property type="evidence" value="ECO:0007669"/>
    <property type="project" value="InterPro"/>
</dbReference>
<dbReference type="SUPFAM" id="SSF48452">
    <property type="entry name" value="TPR-like"/>
    <property type="match status" value="1"/>
</dbReference>
<evidence type="ECO:0000313" key="14">
    <source>
        <dbReference type="Proteomes" id="UP000243807"/>
    </source>
</evidence>
<dbReference type="UniPathway" id="UPA00252"/>
<dbReference type="Proteomes" id="UP000243807">
    <property type="component" value="Chromosome"/>
</dbReference>
<dbReference type="STRING" id="1765967.BW247_00065"/>
<dbReference type="NCBIfam" id="TIGR00540">
    <property type="entry name" value="TPR_hemY_coli"/>
    <property type="match status" value="1"/>
</dbReference>
<keyword evidence="5" id="KW-0997">Cell inner membrane</keyword>
<gene>
    <name evidence="13" type="ORF">BW247_00065</name>
</gene>
<evidence type="ECO:0000256" key="11">
    <source>
        <dbReference type="SAM" id="Phobius"/>
    </source>
</evidence>
<evidence type="ECO:0000256" key="8">
    <source>
        <dbReference type="ARBA" id="ARBA00023136"/>
    </source>
</evidence>
<comment type="subcellular location">
    <subcellularLocation>
        <location evidence="2">Cell inner membrane</location>
        <topology evidence="2">Multi-pass membrane protein</topology>
    </subcellularLocation>
</comment>
<feature type="domain" description="HemY N-terminal" evidence="12">
    <location>
        <begin position="26"/>
        <end position="131"/>
    </location>
</feature>
<dbReference type="GO" id="GO:0006779">
    <property type="term" value="P:porphyrin-containing compound biosynthetic process"/>
    <property type="evidence" value="ECO:0007669"/>
    <property type="project" value="UniProtKB-KW"/>
</dbReference>
<dbReference type="GO" id="GO:0005886">
    <property type="term" value="C:plasma membrane"/>
    <property type="evidence" value="ECO:0007669"/>
    <property type="project" value="UniProtKB-SubCell"/>
</dbReference>
<keyword evidence="14" id="KW-1185">Reference proteome</keyword>
<keyword evidence="10" id="KW-0802">TPR repeat</keyword>